<dbReference type="InterPro" id="IPR001650">
    <property type="entry name" value="Helicase_C-like"/>
</dbReference>
<keyword evidence="2" id="KW-0378">Hydrolase</keyword>
<dbReference type="Gene3D" id="3.40.50.300">
    <property type="entry name" value="P-loop containing nucleotide triphosphate hydrolases"/>
    <property type="match status" value="2"/>
</dbReference>
<gene>
    <name evidence="6" type="ORF">A2827_02095</name>
</gene>
<evidence type="ECO:0000313" key="7">
    <source>
        <dbReference type="Proteomes" id="UP000177932"/>
    </source>
</evidence>
<dbReference type="PANTHER" id="PTHR18934:SF91">
    <property type="entry name" value="PRE-MRNA-SPLICING FACTOR ATP-DEPENDENT RNA HELICASE PRP16"/>
    <property type="match status" value="1"/>
</dbReference>
<organism evidence="6 7">
    <name type="scientific">Candidatus Spechtbacteria bacterium RIFCSPHIGHO2_01_FULL_43_30</name>
    <dbReference type="NCBI Taxonomy" id="1802158"/>
    <lineage>
        <taxon>Bacteria</taxon>
        <taxon>Candidatus Spechtiibacteriota</taxon>
    </lineage>
</organism>
<reference evidence="6 7" key="1">
    <citation type="journal article" date="2016" name="Nat. Commun.">
        <title>Thousands of microbial genomes shed light on interconnected biogeochemical processes in an aquifer system.</title>
        <authorList>
            <person name="Anantharaman K."/>
            <person name="Brown C.T."/>
            <person name="Hug L.A."/>
            <person name="Sharon I."/>
            <person name="Castelle C.J."/>
            <person name="Probst A.J."/>
            <person name="Thomas B.C."/>
            <person name="Singh A."/>
            <person name="Wilkins M.J."/>
            <person name="Karaoz U."/>
            <person name="Brodie E.L."/>
            <person name="Williams K.H."/>
            <person name="Hubbard S.S."/>
            <person name="Banfield J.F."/>
        </authorList>
    </citation>
    <scope>NUCLEOTIDE SEQUENCE [LARGE SCALE GENOMIC DNA]</scope>
</reference>
<evidence type="ECO:0000256" key="3">
    <source>
        <dbReference type="ARBA" id="ARBA00022806"/>
    </source>
</evidence>
<dbReference type="STRING" id="1802158.A2827_02095"/>
<dbReference type="AlphaFoldDB" id="A0A1G2H4I5"/>
<dbReference type="InterPro" id="IPR011545">
    <property type="entry name" value="DEAD/DEAH_box_helicase_dom"/>
</dbReference>
<feature type="domain" description="Helicase C-terminal" evidence="5">
    <location>
        <begin position="202"/>
        <end position="300"/>
    </location>
</feature>
<keyword evidence="4" id="KW-0067">ATP-binding</keyword>
<evidence type="ECO:0000256" key="4">
    <source>
        <dbReference type="ARBA" id="ARBA00022840"/>
    </source>
</evidence>
<dbReference type="GO" id="GO:0005524">
    <property type="term" value="F:ATP binding"/>
    <property type="evidence" value="ECO:0007669"/>
    <property type="project" value="UniProtKB-KW"/>
</dbReference>
<dbReference type="GO" id="GO:0016787">
    <property type="term" value="F:hydrolase activity"/>
    <property type="evidence" value="ECO:0007669"/>
    <property type="project" value="UniProtKB-KW"/>
</dbReference>
<evidence type="ECO:0000313" key="6">
    <source>
        <dbReference type="EMBL" id="OGZ57230.1"/>
    </source>
</evidence>
<dbReference type="PANTHER" id="PTHR18934">
    <property type="entry name" value="ATP-DEPENDENT RNA HELICASE"/>
    <property type="match status" value="1"/>
</dbReference>
<dbReference type="SUPFAM" id="SSF52540">
    <property type="entry name" value="P-loop containing nucleoside triphosphate hydrolases"/>
    <property type="match status" value="1"/>
</dbReference>
<sequence length="1042" mass="116321">MLTNGYIPQTLLMRERGEEIENAITSLDIKGGFGVVSGTGTGKTAALRDICRQVLDGKELRLDIVTRENEATSYTWTCNVLVITPGIAVNWLKDERISSSDLVVIDEIHQTSEHLELAMAFAKRAECKFIWMSATIDPKAYTDYLGAHCVIECSAFDPSRKAKVECFPKASDLGKFIRDRMDEIVRERRGIAVFVPTRADAEKYARDLSGVEGLHADFYHGGESAEKLRPFLTGEILRPFIIFMTIAGASSLNIQGLDTVIIVDETVREIVRGGVKCLEKHPLGANELLQMGGRVNGRAENGKIFIFSDRHLDFHSLKPEMPQFVLGGELEDLERVALICAKMGVDGRTLDLIGGIEHFAYIRAVAHLTRRGLLTADAVPLLTELGKRVERLPLKSSWGEIIDASIRENNRGLSMISIVCGSIAKLFGITRREWNQNCGVVVAGSDHLTAYNIVATALGKFGVLKDGPNGFEYRFRGDFAHGSGENRQVGEFIKWCDENGFVAREIKDIALAMRSVYRALGMTMPDPSSNFPIVIKDSPLCMKFLELLTKTQSLQFVYKEQNSSAGTVWANSLGICSARQALGTIQFFTDKKGRRRASFEGTEIPDEVLEKYASRVITGVAGMSNDGERVLMKHTASFAGEPITAMEMELSPAEVPEEYRDRLSDIFADWLSRTTTEGTAVSDVSKDNSARREKARSLNSRAGKDLFETYEYVQLASFYFKAINGARSVSEIEDIEALRLPPLDEAEVSRVMGENPDAIELCGGNVPIKYSRHYSPQATLNLEMVSSNRWRDLPNEGVFLPSGREVEIVVSFGAFTTFSSTETPQLKEKVRNHLNLKKWEAWKKPSSPEANELQKINRGEGSFPDEVQVAEYGRCALGDVSLWAYGAVSVNRWSNNSPLVFEWFREKRDAEVAMGEARKQFARFQAEVRDKLELKDAKESAEKWQKEIQFIRDLYDEFWARMPDDLCASLVKLCGDRLIFRFVSDFTDFSKLCETVIARVEQVCAELESEDKKKGATITVAPPRYSNPGDLMLAMAAGKKNK</sequence>
<keyword evidence="3" id="KW-0347">Helicase</keyword>
<evidence type="ECO:0000256" key="1">
    <source>
        <dbReference type="ARBA" id="ARBA00022741"/>
    </source>
</evidence>
<dbReference type="Pfam" id="PF00270">
    <property type="entry name" value="DEAD"/>
    <property type="match status" value="1"/>
</dbReference>
<evidence type="ECO:0000259" key="5">
    <source>
        <dbReference type="SMART" id="SM00490"/>
    </source>
</evidence>
<dbReference type="EMBL" id="MHOD01000034">
    <property type="protein sequence ID" value="OGZ57230.1"/>
    <property type="molecule type" value="Genomic_DNA"/>
</dbReference>
<protein>
    <recommendedName>
        <fullName evidence="5">Helicase C-terminal domain-containing protein</fullName>
    </recommendedName>
</protein>
<keyword evidence="1" id="KW-0547">Nucleotide-binding</keyword>
<dbReference type="Proteomes" id="UP000177932">
    <property type="component" value="Unassembled WGS sequence"/>
</dbReference>
<dbReference type="GO" id="GO:0004386">
    <property type="term" value="F:helicase activity"/>
    <property type="evidence" value="ECO:0007669"/>
    <property type="project" value="UniProtKB-KW"/>
</dbReference>
<comment type="caution">
    <text evidence="6">The sequence shown here is derived from an EMBL/GenBank/DDBJ whole genome shotgun (WGS) entry which is preliminary data.</text>
</comment>
<dbReference type="GO" id="GO:0003723">
    <property type="term" value="F:RNA binding"/>
    <property type="evidence" value="ECO:0007669"/>
    <property type="project" value="TreeGrafter"/>
</dbReference>
<name>A0A1G2H4I5_9BACT</name>
<dbReference type="InterPro" id="IPR027417">
    <property type="entry name" value="P-loop_NTPase"/>
</dbReference>
<accession>A0A1G2H4I5</accession>
<proteinExistence type="predicted"/>
<dbReference type="SMART" id="SM00490">
    <property type="entry name" value="HELICc"/>
    <property type="match status" value="1"/>
</dbReference>
<evidence type="ECO:0000256" key="2">
    <source>
        <dbReference type="ARBA" id="ARBA00022801"/>
    </source>
</evidence>